<dbReference type="Pfam" id="PF00364">
    <property type="entry name" value="Biotin_lipoyl"/>
    <property type="match status" value="1"/>
</dbReference>
<dbReference type="RefSeq" id="WP_272463817.1">
    <property type="nucleotide sequence ID" value="NZ_JAPFQL010000125.1"/>
</dbReference>
<evidence type="ECO:0000256" key="1">
    <source>
        <dbReference type="ARBA" id="ARBA00022823"/>
    </source>
</evidence>
<dbReference type="InterPro" id="IPR003016">
    <property type="entry name" value="2-oxoA_DH_lipoyl-BS"/>
</dbReference>
<comment type="caution">
    <text evidence="3">The sequence shown here is derived from an EMBL/GenBank/DDBJ whole genome shotgun (WGS) entry which is preliminary data.</text>
</comment>
<evidence type="ECO:0000259" key="2">
    <source>
        <dbReference type="PROSITE" id="PS50968"/>
    </source>
</evidence>
<dbReference type="PROSITE" id="PS50968">
    <property type="entry name" value="BIOTINYL_LIPOYL"/>
    <property type="match status" value="1"/>
</dbReference>
<dbReference type="EMBL" id="JAPFQL010000125">
    <property type="protein sequence ID" value="MDC5699259.1"/>
    <property type="molecule type" value="Genomic_DNA"/>
</dbReference>
<dbReference type="InterPro" id="IPR011053">
    <property type="entry name" value="Single_hybrid_motif"/>
</dbReference>
<evidence type="ECO:0000313" key="4">
    <source>
        <dbReference type="Proteomes" id="UP001150259"/>
    </source>
</evidence>
<dbReference type="CDD" id="cd06849">
    <property type="entry name" value="lipoyl_domain"/>
    <property type="match status" value="1"/>
</dbReference>
<dbReference type="Gene3D" id="2.40.50.100">
    <property type="match status" value="1"/>
</dbReference>
<dbReference type="InterPro" id="IPR000089">
    <property type="entry name" value="Biotin_lipoyl"/>
</dbReference>
<gene>
    <name evidence="3" type="ORF">OO014_18575</name>
</gene>
<protein>
    <submittedName>
        <fullName evidence="3">Lipoyl domain-containing protein</fullName>
    </submittedName>
</protein>
<name>A0ABT5GM23_9MICO</name>
<accession>A0ABT5GM23</accession>
<sequence>MADIPFPHLSKDNPDAEGVVATWFVDDGATVSEGQLVAEVAVDKVDVEVLAPQAGTVRIVVAEGEAALQGAVIATID</sequence>
<feature type="domain" description="Lipoyl-binding" evidence="2">
    <location>
        <begin position="1"/>
        <end position="77"/>
    </location>
</feature>
<reference evidence="3 4" key="1">
    <citation type="submission" date="2022-11" db="EMBL/GenBank/DDBJ databases">
        <title>Anaerobic phenanthrene biodegradation by a DNRA strain PheN6.</title>
        <authorList>
            <person name="Zhang Z."/>
        </authorList>
    </citation>
    <scope>NUCLEOTIDE SEQUENCE [LARGE SCALE GENOMIC DNA]</scope>
    <source>
        <strain evidence="3 4">PheN6</strain>
    </source>
</reference>
<keyword evidence="4" id="KW-1185">Reference proteome</keyword>
<evidence type="ECO:0000313" key="3">
    <source>
        <dbReference type="EMBL" id="MDC5699259.1"/>
    </source>
</evidence>
<proteinExistence type="predicted"/>
<dbReference type="PROSITE" id="PS00189">
    <property type="entry name" value="LIPOYL"/>
    <property type="match status" value="1"/>
</dbReference>
<keyword evidence="1" id="KW-0450">Lipoyl</keyword>
<dbReference type="Proteomes" id="UP001150259">
    <property type="component" value="Unassembled WGS sequence"/>
</dbReference>
<organism evidence="3 4">
    <name type="scientific">Intrasporangium calvum</name>
    <dbReference type="NCBI Taxonomy" id="53358"/>
    <lineage>
        <taxon>Bacteria</taxon>
        <taxon>Bacillati</taxon>
        <taxon>Actinomycetota</taxon>
        <taxon>Actinomycetes</taxon>
        <taxon>Micrococcales</taxon>
        <taxon>Intrasporangiaceae</taxon>
        <taxon>Intrasporangium</taxon>
    </lineage>
</organism>
<dbReference type="SUPFAM" id="SSF51230">
    <property type="entry name" value="Single hybrid motif"/>
    <property type="match status" value="1"/>
</dbReference>